<dbReference type="InterPro" id="IPR029061">
    <property type="entry name" value="THDP-binding"/>
</dbReference>
<dbReference type="EMBL" id="UINC01000083">
    <property type="protein sequence ID" value="SUZ48736.1"/>
    <property type="molecule type" value="Genomic_DNA"/>
</dbReference>
<dbReference type="AlphaFoldDB" id="A0A381N2C3"/>
<dbReference type="SUPFAM" id="SSF52518">
    <property type="entry name" value="Thiamin diphosphate-binding fold (THDP-binding)"/>
    <property type="match status" value="1"/>
</dbReference>
<dbReference type="GO" id="GO:0016491">
    <property type="term" value="F:oxidoreductase activity"/>
    <property type="evidence" value="ECO:0007669"/>
    <property type="project" value="UniProtKB-KW"/>
</dbReference>
<dbReference type="NCBIfam" id="NF006667">
    <property type="entry name" value="PRK09212.1"/>
    <property type="match status" value="1"/>
</dbReference>
<protein>
    <recommendedName>
        <fullName evidence="4">Transketolase-like pyrimidine-binding domain-containing protein</fullName>
    </recommendedName>
</protein>
<dbReference type="InterPro" id="IPR033248">
    <property type="entry name" value="Transketolase_C"/>
</dbReference>
<name>A0A381N2C3_9ZZZZ</name>
<dbReference type="InterPro" id="IPR009014">
    <property type="entry name" value="Transketo_C/PFOR_II"/>
</dbReference>
<dbReference type="SUPFAM" id="SSF52922">
    <property type="entry name" value="TK C-terminal domain-like"/>
    <property type="match status" value="1"/>
</dbReference>
<dbReference type="PANTHER" id="PTHR43257:SF2">
    <property type="entry name" value="PYRUVATE DEHYDROGENASE E1 COMPONENT SUBUNIT BETA"/>
    <property type="match status" value="1"/>
</dbReference>
<dbReference type="FunFam" id="3.40.50.970:FF:000001">
    <property type="entry name" value="Pyruvate dehydrogenase E1 beta subunit"/>
    <property type="match status" value="1"/>
</dbReference>
<dbReference type="InterPro" id="IPR005475">
    <property type="entry name" value="Transketolase-like_Pyr-bd"/>
</dbReference>
<dbReference type="FunFam" id="3.40.50.920:FF:000001">
    <property type="entry name" value="Pyruvate dehydrogenase E1 beta subunit"/>
    <property type="match status" value="1"/>
</dbReference>
<evidence type="ECO:0000256" key="3">
    <source>
        <dbReference type="ARBA" id="ARBA00023052"/>
    </source>
</evidence>
<dbReference type="Gene3D" id="3.40.50.920">
    <property type="match status" value="1"/>
</dbReference>
<evidence type="ECO:0000256" key="1">
    <source>
        <dbReference type="ARBA" id="ARBA00001964"/>
    </source>
</evidence>
<keyword evidence="3" id="KW-0786">Thiamine pyrophosphate</keyword>
<gene>
    <name evidence="5" type="ORF">METZ01_LOCUS1590</name>
</gene>
<organism evidence="5">
    <name type="scientific">marine metagenome</name>
    <dbReference type="NCBI Taxonomy" id="408172"/>
    <lineage>
        <taxon>unclassified sequences</taxon>
        <taxon>metagenomes</taxon>
        <taxon>ecological metagenomes</taxon>
    </lineage>
</organism>
<comment type="cofactor">
    <cofactor evidence="1">
        <name>thiamine diphosphate</name>
        <dbReference type="ChEBI" id="CHEBI:58937"/>
    </cofactor>
</comment>
<reference evidence="5" key="1">
    <citation type="submission" date="2018-05" db="EMBL/GenBank/DDBJ databases">
        <authorList>
            <person name="Lanie J.A."/>
            <person name="Ng W.-L."/>
            <person name="Kazmierczak K.M."/>
            <person name="Andrzejewski T.M."/>
            <person name="Davidsen T.M."/>
            <person name="Wayne K.J."/>
            <person name="Tettelin H."/>
            <person name="Glass J.I."/>
            <person name="Rusch D."/>
            <person name="Podicherti R."/>
            <person name="Tsui H.-C.T."/>
            <person name="Winkler M.E."/>
        </authorList>
    </citation>
    <scope>NUCLEOTIDE SEQUENCE</scope>
</reference>
<dbReference type="Pfam" id="PF02779">
    <property type="entry name" value="Transket_pyr"/>
    <property type="match status" value="1"/>
</dbReference>
<dbReference type="SMART" id="SM00861">
    <property type="entry name" value="Transket_pyr"/>
    <property type="match status" value="1"/>
</dbReference>
<keyword evidence="2" id="KW-0560">Oxidoreductase</keyword>
<dbReference type="Pfam" id="PF02780">
    <property type="entry name" value="Transketolase_C"/>
    <property type="match status" value="1"/>
</dbReference>
<evidence type="ECO:0000259" key="4">
    <source>
        <dbReference type="SMART" id="SM00861"/>
    </source>
</evidence>
<feature type="domain" description="Transketolase-like pyrimidine-binding" evidence="4">
    <location>
        <begin position="4"/>
        <end position="177"/>
    </location>
</feature>
<sequence>MAVITYLEAISQGLREEMQRDSDVIILGEDIAVFGGAFKVTRGFLEEFGADRVIDTPISESGFTGAACGAAVEGLRPVVEFQFADFIACAFDQIVNYAAKNYYRWGIPMPVVFRGPSGGGFRGGPYHSQNPEAWFTHVPGLKVVQPSTPYDAKGLLKAAIRDNNPVIYFEHKHLYRRIKEDVPDEDYIVPLGVADIKRKGSDLTIVTYGAMVHASLDVAERLSKEGAECEVIDLRSLSPLDRNTFLESVRKTSRALVVHEAQLTGGFGGEVAAIIAQDAFDVLDAPVTRVAALDVPAPFSAPLEDAMLPNPEKIYNAACKVLGY</sequence>
<dbReference type="PANTHER" id="PTHR43257">
    <property type="entry name" value="PYRUVATE DEHYDROGENASE E1 COMPONENT BETA SUBUNIT"/>
    <property type="match status" value="1"/>
</dbReference>
<dbReference type="Gene3D" id="3.40.50.970">
    <property type="match status" value="1"/>
</dbReference>
<proteinExistence type="predicted"/>
<accession>A0A381N2C3</accession>
<evidence type="ECO:0000313" key="5">
    <source>
        <dbReference type="EMBL" id="SUZ48736.1"/>
    </source>
</evidence>
<evidence type="ECO:0000256" key="2">
    <source>
        <dbReference type="ARBA" id="ARBA00023002"/>
    </source>
</evidence>
<dbReference type="CDD" id="cd07036">
    <property type="entry name" value="TPP_PYR_E1-PDHc-beta_like"/>
    <property type="match status" value="1"/>
</dbReference>